<dbReference type="PANTHER" id="PTHR44019">
    <property type="entry name" value="WD REPEAT-CONTAINING PROTEIN 55"/>
    <property type="match status" value="1"/>
</dbReference>
<dbReference type="GO" id="GO:0005730">
    <property type="term" value="C:nucleolus"/>
    <property type="evidence" value="ECO:0007669"/>
    <property type="project" value="UniProtKB-SubCell"/>
</dbReference>
<sequence>MPDIKLKNQPFDVAFHPTSPILYTSLLTGEVKAFRYDDTLGESSSTSWTARPTRRTARAVVVNQMGESVWVGGKSGALFRLDAESGKVKQERAGAHETPINRLFCVNENLLASGDDEGLIRFWDPRKEDCIRSYNHHQDYISDFCYFDDKRQLVSTSGDGRLSVIDIRVNKTVPLAISEDQEDELLSLVPIKGGTKLAVGTGLGVVSIWNRKSGWGDCVDRVPGHPASIDALVALTPDVIATGSEDGMIRVLQLLPNKFLGVIATHEDYPIERLKLDRNAKWLASVSHDLCIKLTDVEDMFEESDEEMEEENVEEEGRTSRTEVNGDVDMTGQSDTEEDDDEDEDEDNEERDEDEGEEKEGEEESEEEEQPKKKKEVKKGGKGGSGDMGRVRQDDATFFDDL</sequence>
<feature type="compositionally biased region" description="Basic residues" evidence="6">
    <location>
        <begin position="372"/>
        <end position="381"/>
    </location>
</feature>
<comment type="caution">
    <text evidence="7">The sequence shown here is derived from an EMBL/GenBank/DDBJ whole genome shotgun (WGS) entry which is preliminary data.</text>
</comment>
<keyword evidence="8" id="KW-1185">Reference proteome</keyword>
<dbReference type="InterPro" id="IPR015943">
    <property type="entry name" value="WD40/YVTN_repeat-like_dom_sf"/>
</dbReference>
<accession>A0A4Q1BGK5</accession>
<dbReference type="Gene3D" id="2.130.10.10">
    <property type="entry name" value="YVTN repeat-like/Quinoprotein amine dehydrogenase"/>
    <property type="match status" value="1"/>
</dbReference>
<keyword evidence="3" id="KW-0677">Repeat</keyword>
<feature type="compositionally biased region" description="Acidic residues" evidence="6">
    <location>
        <begin position="335"/>
        <end position="369"/>
    </location>
</feature>
<keyword evidence="2" id="KW-0853">WD repeat</keyword>
<feature type="region of interest" description="Disordered" evidence="6">
    <location>
        <begin position="301"/>
        <end position="402"/>
    </location>
</feature>
<gene>
    <name evidence="7" type="ORF">M231_06080</name>
</gene>
<dbReference type="VEuPathDB" id="FungiDB:TREMEDRAFT_59329"/>
<dbReference type="PANTHER" id="PTHR44019:SF20">
    <property type="entry name" value="WD REPEAT-CONTAINING PROTEIN 55"/>
    <property type="match status" value="1"/>
</dbReference>
<evidence type="ECO:0000256" key="2">
    <source>
        <dbReference type="ARBA" id="ARBA00022574"/>
    </source>
</evidence>
<evidence type="ECO:0000256" key="3">
    <source>
        <dbReference type="ARBA" id="ARBA00022737"/>
    </source>
</evidence>
<protein>
    <recommendedName>
        <fullName evidence="4">WD repeat-containing protein JIP5</fullName>
    </recommendedName>
    <alternativeName>
        <fullName evidence="5">WD repeat-containing protein jip5</fullName>
    </alternativeName>
</protein>
<evidence type="ECO:0000256" key="1">
    <source>
        <dbReference type="ARBA" id="ARBA00007625"/>
    </source>
</evidence>
<organism evidence="7 8">
    <name type="scientific">Tremella mesenterica</name>
    <name type="common">Jelly fungus</name>
    <dbReference type="NCBI Taxonomy" id="5217"/>
    <lineage>
        <taxon>Eukaryota</taxon>
        <taxon>Fungi</taxon>
        <taxon>Dikarya</taxon>
        <taxon>Basidiomycota</taxon>
        <taxon>Agaricomycotina</taxon>
        <taxon>Tremellomycetes</taxon>
        <taxon>Tremellales</taxon>
        <taxon>Tremellaceae</taxon>
        <taxon>Tremella</taxon>
    </lineage>
</organism>
<evidence type="ECO:0000313" key="8">
    <source>
        <dbReference type="Proteomes" id="UP000289152"/>
    </source>
</evidence>
<dbReference type="Pfam" id="PF24796">
    <property type="entry name" value="WDR55"/>
    <property type="match status" value="1"/>
</dbReference>
<evidence type="ECO:0000256" key="5">
    <source>
        <dbReference type="ARBA" id="ARBA00039514"/>
    </source>
</evidence>
<feature type="compositionally biased region" description="Acidic residues" evidence="6">
    <location>
        <begin position="301"/>
        <end position="314"/>
    </location>
</feature>
<dbReference type="SUPFAM" id="SSF50978">
    <property type="entry name" value="WD40 repeat-like"/>
    <property type="match status" value="1"/>
</dbReference>
<dbReference type="InParanoid" id="A0A4Q1BGK5"/>
<comment type="similarity">
    <text evidence="1">Belongs to the WD repeat WDR55 family.</text>
</comment>
<dbReference type="AlphaFoldDB" id="A0A4Q1BGK5"/>
<dbReference type="OrthoDB" id="2288928at2759"/>
<dbReference type="InterPro" id="IPR050505">
    <property type="entry name" value="WDR55/POC1"/>
</dbReference>
<dbReference type="InterPro" id="IPR001680">
    <property type="entry name" value="WD40_rpt"/>
</dbReference>
<dbReference type="STRING" id="5217.A0A4Q1BGK5"/>
<reference evidence="7 8" key="1">
    <citation type="submission" date="2016-06" db="EMBL/GenBank/DDBJ databases">
        <title>Evolution of pathogenesis and genome organization in the Tremellales.</title>
        <authorList>
            <person name="Cuomo C."/>
            <person name="Litvintseva A."/>
            <person name="Heitman J."/>
            <person name="Chen Y."/>
            <person name="Sun S."/>
            <person name="Springer D."/>
            <person name="Dromer F."/>
            <person name="Young S."/>
            <person name="Zeng Q."/>
            <person name="Chapman S."/>
            <person name="Gujja S."/>
            <person name="Saif S."/>
            <person name="Birren B."/>
        </authorList>
    </citation>
    <scope>NUCLEOTIDE SEQUENCE [LARGE SCALE GENOMIC DNA]</scope>
    <source>
        <strain evidence="7 8">ATCC 28783</strain>
    </source>
</reference>
<dbReference type="EMBL" id="SDIL01000090">
    <property type="protein sequence ID" value="RXK36693.1"/>
    <property type="molecule type" value="Genomic_DNA"/>
</dbReference>
<evidence type="ECO:0000313" key="7">
    <source>
        <dbReference type="EMBL" id="RXK36693.1"/>
    </source>
</evidence>
<dbReference type="SMART" id="SM00320">
    <property type="entry name" value="WD40"/>
    <property type="match status" value="5"/>
</dbReference>
<dbReference type="InterPro" id="IPR036322">
    <property type="entry name" value="WD40_repeat_dom_sf"/>
</dbReference>
<dbReference type="Proteomes" id="UP000289152">
    <property type="component" value="Unassembled WGS sequence"/>
</dbReference>
<evidence type="ECO:0000256" key="4">
    <source>
        <dbReference type="ARBA" id="ARBA00039238"/>
    </source>
</evidence>
<proteinExistence type="inferred from homology"/>
<dbReference type="FunCoup" id="A0A4Q1BGK5">
    <property type="interactions" value="457"/>
</dbReference>
<evidence type="ECO:0000256" key="6">
    <source>
        <dbReference type="SAM" id="MobiDB-lite"/>
    </source>
</evidence>
<name>A0A4Q1BGK5_TREME</name>